<accession>A0A839CED4</accession>
<dbReference type="EMBL" id="JABXRN010000001">
    <property type="protein sequence ID" value="MBA8124435.1"/>
    <property type="molecule type" value="Genomic_DNA"/>
</dbReference>
<dbReference type="Proteomes" id="UP000557483">
    <property type="component" value="Unassembled WGS sequence"/>
</dbReference>
<name>A0A839CED4_9ENTR</name>
<proteinExistence type="predicted"/>
<organism evidence="1 2">
    <name type="scientific">Klebsiella grimontii</name>
    <dbReference type="NCBI Taxonomy" id="2058152"/>
    <lineage>
        <taxon>Bacteria</taxon>
        <taxon>Pseudomonadati</taxon>
        <taxon>Pseudomonadota</taxon>
        <taxon>Gammaproteobacteria</taxon>
        <taxon>Enterobacterales</taxon>
        <taxon>Enterobacteriaceae</taxon>
        <taxon>Klebsiella/Raoultella group</taxon>
        <taxon>Klebsiella</taxon>
    </lineage>
</organism>
<protein>
    <submittedName>
        <fullName evidence="1">Uncharacterized protein</fullName>
    </submittedName>
</protein>
<evidence type="ECO:0000313" key="1">
    <source>
        <dbReference type="EMBL" id="MBA8124435.1"/>
    </source>
</evidence>
<reference evidence="1 2" key="1">
    <citation type="submission" date="2020-06" db="EMBL/GenBank/DDBJ databases">
        <title>REHAB project genomes.</title>
        <authorList>
            <person name="Shaw L.P."/>
        </authorList>
    </citation>
    <scope>NUCLEOTIDE SEQUENCE [LARGE SCALE GENOMIC DNA]</scope>
    <source>
        <strain evidence="1 2">RHBSTW-00092</strain>
    </source>
</reference>
<gene>
    <name evidence="1" type="ORF">HV064_11070</name>
</gene>
<dbReference type="AlphaFoldDB" id="A0A839CED4"/>
<comment type="caution">
    <text evidence="1">The sequence shown here is derived from an EMBL/GenBank/DDBJ whole genome shotgun (WGS) entry which is preliminary data.</text>
</comment>
<evidence type="ECO:0000313" key="2">
    <source>
        <dbReference type="Proteomes" id="UP000557483"/>
    </source>
</evidence>
<sequence>MTRTASGADNLTRLNGGELMLMSAWEEHLAGLQKTGAITSRLFLNWPILLETQQALSKASGSTPRNRQVSPDVKRPDADVQFYGKVYSAQLRKEFVREVMMQ</sequence>